<feature type="compositionally biased region" description="Polar residues" evidence="1">
    <location>
        <begin position="429"/>
        <end position="441"/>
    </location>
</feature>
<dbReference type="EMBL" id="JBHFFA010000004">
    <property type="protein sequence ID" value="KAL2632374.1"/>
    <property type="molecule type" value="Genomic_DNA"/>
</dbReference>
<evidence type="ECO:0000313" key="4">
    <source>
        <dbReference type="Proteomes" id="UP001605036"/>
    </source>
</evidence>
<gene>
    <name evidence="3" type="ORF">R1flu_017060</name>
</gene>
<sequence>MSILWPQGDRRNMITDSQNQQKFKLFYSWRRRWPRRDLREGWRHSGSEARYQCGHLTVYRCVGRLDPIALFDLEDCRKFRAQSRQVLNSCFFKCAMLGDMGFRLDVWCITTLSKLLIFQVLRKNGTINKRLFNSVTRTTKARKKPSNGVSSVDVTIDQSTGVWCRVYVPSYADPSKKLPIIMYFHGGGFVLLSPDIKEYDMHCRRMAKLSEVIVVTVCYRKAPEWKYPTAYEDGFSALQWVRSQAIDPHPDFPSNADFSRVFLAGDNAGGNIVHHLAARAGVNDIFPLVLGGMILIQPFFGAEARTVSEIRFKHGKLCDLKESDWYWKAFLPAGADRDHPCCNVCGPKSPSLSALNLPKILVVVGGRDPLQDRQIEYGEALQRVGKACTILRYEKAFHGFFAFRAIKYTSMLHYAIEEFVHPPMDDRSYQGSSTPRMSTASHAEGFSRQSTKREQQSSQH</sequence>
<organism evidence="3 4">
    <name type="scientific">Riccia fluitans</name>
    <dbReference type="NCBI Taxonomy" id="41844"/>
    <lineage>
        <taxon>Eukaryota</taxon>
        <taxon>Viridiplantae</taxon>
        <taxon>Streptophyta</taxon>
        <taxon>Embryophyta</taxon>
        <taxon>Marchantiophyta</taxon>
        <taxon>Marchantiopsida</taxon>
        <taxon>Marchantiidae</taxon>
        <taxon>Marchantiales</taxon>
        <taxon>Ricciaceae</taxon>
        <taxon>Riccia</taxon>
    </lineage>
</organism>
<dbReference type="PANTHER" id="PTHR23024">
    <property type="entry name" value="ARYLACETAMIDE DEACETYLASE"/>
    <property type="match status" value="1"/>
</dbReference>
<dbReference type="PANTHER" id="PTHR23024:SF24">
    <property type="entry name" value="ALPHA_BETA HYDROLASE FOLD-3 DOMAIN-CONTAINING PROTEIN"/>
    <property type="match status" value="1"/>
</dbReference>
<feature type="region of interest" description="Disordered" evidence="1">
    <location>
        <begin position="425"/>
        <end position="460"/>
    </location>
</feature>
<dbReference type="Pfam" id="PF07859">
    <property type="entry name" value="Abhydrolase_3"/>
    <property type="match status" value="1"/>
</dbReference>
<name>A0ABD1YNL9_9MARC</name>
<evidence type="ECO:0000259" key="2">
    <source>
        <dbReference type="Pfam" id="PF07859"/>
    </source>
</evidence>
<evidence type="ECO:0000256" key="1">
    <source>
        <dbReference type="SAM" id="MobiDB-lite"/>
    </source>
</evidence>
<reference evidence="3 4" key="1">
    <citation type="submission" date="2024-09" db="EMBL/GenBank/DDBJ databases">
        <title>Chromosome-scale assembly of Riccia fluitans.</title>
        <authorList>
            <person name="Paukszto L."/>
            <person name="Sawicki J."/>
            <person name="Karawczyk K."/>
            <person name="Piernik-Szablinska J."/>
            <person name="Szczecinska M."/>
            <person name="Mazdziarz M."/>
        </authorList>
    </citation>
    <scope>NUCLEOTIDE SEQUENCE [LARGE SCALE GENOMIC DNA]</scope>
    <source>
        <strain evidence="3">Rf_01</strain>
        <tissue evidence="3">Aerial parts of the thallus</tissue>
    </source>
</reference>
<keyword evidence="4" id="KW-1185">Reference proteome</keyword>
<dbReference type="Proteomes" id="UP001605036">
    <property type="component" value="Unassembled WGS sequence"/>
</dbReference>
<feature type="compositionally biased region" description="Basic and acidic residues" evidence="1">
    <location>
        <begin position="451"/>
        <end position="460"/>
    </location>
</feature>
<evidence type="ECO:0000313" key="3">
    <source>
        <dbReference type="EMBL" id="KAL2632374.1"/>
    </source>
</evidence>
<proteinExistence type="predicted"/>
<dbReference type="AlphaFoldDB" id="A0ABD1YNL9"/>
<dbReference type="InterPro" id="IPR029058">
    <property type="entry name" value="AB_hydrolase_fold"/>
</dbReference>
<protein>
    <recommendedName>
        <fullName evidence="2">Alpha/beta hydrolase fold-3 domain-containing protein</fullName>
    </recommendedName>
</protein>
<accession>A0ABD1YNL9</accession>
<dbReference type="InterPro" id="IPR050466">
    <property type="entry name" value="Carboxylest/Gibb_receptor"/>
</dbReference>
<dbReference type="InterPro" id="IPR013094">
    <property type="entry name" value="AB_hydrolase_3"/>
</dbReference>
<feature type="domain" description="Alpha/beta hydrolase fold-3" evidence="2">
    <location>
        <begin position="181"/>
        <end position="401"/>
    </location>
</feature>
<dbReference type="Gene3D" id="3.40.50.1820">
    <property type="entry name" value="alpha/beta hydrolase"/>
    <property type="match status" value="1"/>
</dbReference>
<comment type="caution">
    <text evidence="3">The sequence shown here is derived from an EMBL/GenBank/DDBJ whole genome shotgun (WGS) entry which is preliminary data.</text>
</comment>
<dbReference type="SUPFAM" id="SSF53474">
    <property type="entry name" value="alpha/beta-Hydrolases"/>
    <property type="match status" value="1"/>
</dbReference>